<evidence type="ECO:0000259" key="2">
    <source>
        <dbReference type="PROSITE" id="PS50174"/>
    </source>
</evidence>
<dbReference type="EMBL" id="JBDFQZ010000010">
    <property type="protein sequence ID" value="KAK9684055.1"/>
    <property type="molecule type" value="Genomic_DNA"/>
</dbReference>
<accession>A0AAW1I639</accession>
<name>A0AAW1I639_SAPOF</name>
<sequence>MAESSTLNSIKPQQTQQNDEDYMGDLTKFIPTQNSQPSKPPKKIPKKPINSSFQPPNKKPKSQINWQEQKRVEKERKQLEEDQKTLENLTSEIPESNTGFKMLKQMGYTPGSGLGKAGRVDPAKARLRRERERAEKAREKAVRETRGVEELVEEFGVRQRMQWRVKRVLGSFWKAKDVLDRLENRDVVVVLSSNLKEQREQLLIDELVVHFFHVPDDFPLT</sequence>
<dbReference type="Proteomes" id="UP001443914">
    <property type="component" value="Unassembled WGS sequence"/>
</dbReference>
<feature type="domain" description="G-patch" evidence="2">
    <location>
        <begin position="95"/>
        <end position="116"/>
    </location>
</feature>
<dbReference type="AlphaFoldDB" id="A0AAW1I639"/>
<dbReference type="Pfam" id="PF01585">
    <property type="entry name" value="G-patch"/>
    <property type="match status" value="1"/>
</dbReference>
<dbReference type="PANTHER" id="PTHR21032">
    <property type="entry name" value="G PATCH DOMAIN-CONTAINING PROTEIN 11"/>
    <property type="match status" value="1"/>
</dbReference>
<evidence type="ECO:0000313" key="4">
    <source>
        <dbReference type="Proteomes" id="UP001443914"/>
    </source>
</evidence>
<gene>
    <name evidence="3" type="ORF">RND81_10G183400</name>
</gene>
<dbReference type="SMART" id="SM00443">
    <property type="entry name" value="G_patch"/>
    <property type="match status" value="1"/>
</dbReference>
<protein>
    <recommendedName>
        <fullName evidence="2">G-patch domain-containing protein</fullName>
    </recommendedName>
</protein>
<reference evidence="3" key="1">
    <citation type="submission" date="2024-03" db="EMBL/GenBank/DDBJ databases">
        <title>WGS assembly of Saponaria officinalis var. Norfolk2.</title>
        <authorList>
            <person name="Jenkins J."/>
            <person name="Shu S."/>
            <person name="Grimwood J."/>
            <person name="Barry K."/>
            <person name="Goodstein D."/>
            <person name="Schmutz J."/>
            <person name="Leebens-Mack J."/>
            <person name="Osbourn A."/>
        </authorList>
    </citation>
    <scope>NUCLEOTIDE SEQUENCE [LARGE SCALE GENOMIC DNA]</scope>
    <source>
        <strain evidence="3">JIC</strain>
    </source>
</reference>
<keyword evidence="4" id="KW-1185">Reference proteome</keyword>
<dbReference type="GO" id="GO:0003676">
    <property type="term" value="F:nucleic acid binding"/>
    <property type="evidence" value="ECO:0007669"/>
    <property type="project" value="InterPro"/>
</dbReference>
<feature type="compositionally biased region" description="Polar residues" evidence="1">
    <location>
        <begin position="1"/>
        <end position="17"/>
    </location>
</feature>
<dbReference type="GO" id="GO:0000776">
    <property type="term" value="C:kinetochore"/>
    <property type="evidence" value="ECO:0007669"/>
    <property type="project" value="TreeGrafter"/>
</dbReference>
<feature type="region of interest" description="Disordered" evidence="1">
    <location>
        <begin position="1"/>
        <end position="88"/>
    </location>
</feature>
<organism evidence="3 4">
    <name type="scientific">Saponaria officinalis</name>
    <name type="common">Common soapwort</name>
    <name type="synonym">Lychnis saponaria</name>
    <dbReference type="NCBI Taxonomy" id="3572"/>
    <lineage>
        <taxon>Eukaryota</taxon>
        <taxon>Viridiplantae</taxon>
        <taxon>Streptophyta</taxon>
        <taxon>Embryophyta</taxon>
        <taxon>Tracheophyta</taxon>
        <taxon>Spermatophyta</taxon>
        <taxon>Magnoliopsida</taxon>
        <taxon>eudicotyledons</taxon>
        <taxon>Gunneridae</taxon>
        <taxon>Pentapetalae</taxon>
        <taxon>Caryophyllales</taxon>
        <taxon>Caryophyllaceae</taxon>
        <taxon>Caryophylleae</taxon>
        <taxon>Saponaria</taxon>
    </lineage>
</organism>
<evidence type="ECO:0000256" key="1">
    <source>
        <dbReference type="SAM" id="MobiDB-lite"/>
    </source>
</evidence>
<evidence type="ECO:0000313" key="3">
    <source>
        <dbReference type="EMBL" id="KAK9684055.1"/>
    </source>
</evidence>
<dbReference type="PANTHER" id="PTHR21032:SF0">
    <property type="entry name" value="G PATCH DOMAIN-CONTAINING PROTEIN 11"/>
    <property type="match status" value="1"/>
</dbReference>
<feature type="compositionally biased region" description="Basic and acidic residues" evidence="1">
    <location>
        <begin position="68"/>
        <end position="85"/>
    </location>
</feature>
<dbReference type="InterPro" id="IPR039249">
    <property type="entry name" value="GPATCH11"/>
</dbReference>
<dbReference type="InterPro" id="IPR000467">
    <property type="entry name" value="G_patch_dom"/>
</dbReference>
<comment type="caution">
    <text evidence="3">The sequence shown here is derived from an EMBL/GenBank/DDBJ whole genome shotgun (WGS) entry which is preliminary data.</text>
</comment>
<dbReference type="PROSITE" id="PS50174">
    <property type="entry name" value="G_PATCH"/>
    <property type="match status" value="1"/>
</dbReference>
<proteinExistence type="predicted"/>
<feature type="region of interest" description="Disordered" evidence="1">
    <location>
        <begin position="106"/>
        <end position="126"/>
    </location>
</feature>